<protein>
    <submittedName>
        <fullName evidence="1">Uncharacterized protein</fullName>
    </submittedName>
</protein>
<reference evidence="1 2" key="1">
    <citation type="submission" date="2019-01" db="EMBL/GenBank/DDBJ databases">
        <title>Sequencing of cultivated peanut Arachis hypogaea provides insights into genome evolution and oil improvement.</title>
        <authorList>
            <person name="Chen X."/>
        </authorList>
    </citation>
    <scope>NUCLEOTIDE SEQUENCE [LARGE SCALE GENOMIC DNA]</scope>
    <source>
        <strain evidence="2">cv. Fuhuasheng</strain>
        <tissue evidence="1">Leaves</tissue>
    </source>
</reference>
<organism evidence="1 2">
    <name type="scientific">Arachis hypogaea</name>
    <name type="common">Peanut</name>
    <dbReference type="NCBI Taxonomy" id="3818"/>
    <lineage>
        <taxon>Eukaryota</taxon>
        <taxon>Viridiplantae</taxon>
        <taxon>Streptophyta</taxon>
        <taxon>Embryophyta</taxon>
        <taxon>Tracheophyta</taxon>
        <taxon>Spermatophyta</taxon>
        <taxon>Magnoliopsida</taxon>
        <taxon>eudicotyledons</taxon>
        <taxon>Gunneridae</taxon>
        <taxon>Pentapetalae</taxon>
        <taxon>rosids</taxon>
        <taxon>fabids</taxon>
        <taxon>Fabales</taxon>
        <taxon>Fabaceae</taxon>
        <taxon>Papilionoideae</taxon>
        <taxon>50 kb inversion clade</taxon>
        <taxon>dalbergioids sensu lato</taxon>
        <taxon>Dalbergieae</taxon>
        <taxon>Pterocarpus clade</taxon>
        <taxon>Arachis</taxon>
    </lineage>
</organism>
<gene>
    <name evidence="1" type="ORF">Ahy_B03g064835</name>
</gene>
<dbReference type="AlphaFoldDB" id="A0A445A0F2"/>
<accession>A0A445A0F2</accession>
<proteinExistence type="predicted"/>
<evidence type="ECO:0000313" key="2">
    <source>
        <dbReference type="Proteomes" id="UP000289738"/>
    </source>
</evidence>
<dbReference type="Proteomes" id="UP000289738">
    <property type="component" value="Chromosome B03"/>
</dbReference>
<evidence type="ECO:0000313" key="1">
    <source>
        <dbReference type="EMBL" id="RYR19906.1"/>
    </source>
</evidence>
<name>A0A445A0F2_ARAHY</name>
<keyword evidence="2" id="KW-1185">Reference proteome</keyword>
<sequence length="75" mass="8874">MTGLDIDEQGRDNGSNLFLRFFGQFDYTAGVKWALRTLSDRWKTYKYNLRGQYFYPNKRKAEILDANFSDIPPIE</sequence>
<dbReference type="EMBL" id="SDMP01000013">
    <property type="protein sequence ID" value="RYR19906.1"/>
    <property type="molecule type" value="Genomic_DNA"/>
</dbReference>
<comment type="caution">
    <text evidence="1">The sequence shown here is derived from an EMBL/GenBank/DDBJ whole genome shotgun (WGS) entry which is preliminary data.</text>
</comment>